<organism evidence="3 4">
    <name type="scientific">Streptomyces yatensis</name>
    <dbReference type="NCBI Taxonomy" id="155177"/>
    <lineage>
        <taxon>Bacteria</taxon>
        <taxon>Bacillati</taxon>
        <taxon>Actinomycetota</taxon>
        <taxon>Actinomycetes</taxon>
        <taxon>Kitasatosporales</taxon>
        <taxon>Streptomycetaceae</taxon>
        <taxon>Streptomyces</taxon>
        <taxon>Streptomyces violaceusniger group</taxon>
    </lineage>
</organism>
<dbReference type="Proteomes" id="UP001499947">
    <property type="component" value="Unassembled WGS sequence"/>
</dbReference>
<evidence type="ECO:0000259" key="2">
    <source>
        <dbReference type="Pfam" id="PF13340"/>
    </source>
</evidence>
<dbReference type="Pfam" id="PF13340">
    <property type="entry name" value="DUF4096"/>
    <property type="match status" value="1"/>
</dbReference>
<feature type="region of interest" description="Disordered" evidence="1">
    <location>
        <begin position="85"/>
        <end position="116"/>
    </location>
</feature>
<sequence length="116" mass="12637">MAGRGAALSVPAWLEGRGGRPEGYCHRIMIDAVRYVVDNGIKWANMPTDFPPSRRVHAFVRRASVIVVGSSVPRCRRGRCLRSSSWASSRSRTQQLPVGSFPSQAEAGVRGRPGGF</sequence>
<feature type="domain" description="Insertion element IS402-like" evidence="2">
    <location>
        <begin position="14"/>
        <end position="62"/>
    </location>
</feature>
<dbReference type="InterPro" id="IPR025161">
    <property type="entry name" value="IS402-like_dom"/>
</dbReference>
<evidence type="ECO:0000256" key="1">
    <source>
        <dbReference type="SAM" id="MobiDB-lite"/>
    </source>
</evidence>
<reference evidence="3 4" key="1">
    <citation type="journal article" date="2019" name="Int. J. Syst. Evol. Microbiol.">
        <title>The Global Catalogue of Microorganisms (GCM) 10K type strain sequencing project: providing services to taxonomists for standard genome sequencing and annotation.</title>
        <authorList>
            <consortium name="The Broad Institute Genomics Platform"/>
            <consortium name="The Broad Institute Genome Sequencing Center for Infectious Disease"/>
            <person name="Wu L."/>
            <person name="Ma J."/>
        </authorList>
    </citation>
    <scope>NUCLEOTIDE SEQUENCE [LARGE SCALE GENOMIC DNA]</scope>
    <source>
        <strain evidence="3 4">JCM 13244</strain>
    </source>
</reference>
<feature type="compositionally biased region" description="Polar residues" evidence="1">
    <location>
        <begin position="93"/>
        <end position="103"/>
    </location>
</feature>
<evidence type="ECO:0000313" key="3">
    <source>
        <dbReference type="EMBL" id="GAA1708009.1"/>
    </source>
</evidence>
<comment type="caution">
    <text evidence="3">The sequence shown here is derived from an EMBL/GenBank/DDBJ whole genome shotgun (WGS) entry which is preliminary data.</text>
</comment>
<accession>A0ABN2IMT4</accession>
<dbReference type="EMBL" id="BAAALR010000063">
    <property type="protein sequence ID" value="GAA1708009.1"/>
    <property type="molecule type" value="Genomic_DNA"/>
</dbReference>
<proteinExistence type="predicted"/>
<protein>
    <recommendedName>
        <fullName evidence="2">Insertion element IS402-like domain-containing protein</fullName>
    </recommendedName>
</protein>
<gene>
    <name evidence="3" type="ORF">GCM10009680_56010</name>
</gene>
<keyword evidence="4" id="KW-1185">Reference proteome</keyword>
<evidence type="ECO:0000313" key="4">
    <source>
        <dbReference type="Proteomes" id="UP001499947"/>
    </source>
</evidence>
<name>A0ABN2IMT4_9ACTN</name>